<dbReference type="Proteomes" id="UP000239415">
    <property type="component" value="Unassembled WGS sequence"/>
</dbReference>
<name>A0A2T0J9S0_9ACTN</name>
<gene>
    <name evidence="3" type="ORF">CLV67_14820</name>
</gene>
<sequence>MTSEPSGGEQPVIEDVFPLTAVQQGMLVHTLRSATAGMYTSRYEVLLAGEPDHELFRRACELVFAWHPMLRATVVWEDVPEPLWVVSKQVALPLRFAGDDTGPDAIDLTARSLVRVVLAGRRLIWSYHHAVLDGWSIPIVLGDLFAAYDALERGDEPVPGEHRPFRDHVAWTRGRDLGAAERYWRQRLDGFGEATALAVTGPTGLSGNAVHRTGLDPQAIAGFARRHRLTLNTVVQGAFALLLGRYSGSGDVVFGVTSSGRGEELDGVESIVGSLITTSPARVRIAPDETVVPWLQRLQAEQVEARRYEHTPLTRVREWSQVPAGRPLFDAILVFGNYPKVESARVESVRRFDRNNYPLTVAVGPDLAIELDYDRGLFSPATVELMGEHLIALLDAIVAGPELPVSRLPMQSVAGLTGPHVTPAARTILDLIPSDSDTVAVVCDGRSLTYRELNDHAGRLAADLRRRGVRADDIVGIRLPRGIDFVIAILATWKAGAAYLPLDPALPAARLDHMIADSRPAEVITDVSPAPTAGFTANIHPGQAAYVIYTSGTTGQPKGVVNTHQGLLNLVTGLAPHYRLQPGDPALQFASFNFDAATADIALALTSE</sequence>
<dbReference type="SUPFAM" id="SSF52777">
    <property type="entry name" value="CoA-dependent acyltransferases"/>
    <property type="match status" value="2"/>
</dbReference>
<evidence type="ECO:0000313" key="3">
    <source>
        <dbReference type="EMBL" id="PRX04386.1"/>
    </source>
</evidence>
<keyword evidence="4" id="KW-1185">Reference proteome</keyword>
<dbReference type="PANTHER" id="PTHR45527:SF1">
    <property type="entry name" value="FATTY ACID SYNTHASE"/>
    <property type="match status" value="1"/>
</dbReference>
<dbReference type="GO" id="GO:0008610">
    <property type="term" value="P:lipid biosynthetic process"/>
    <property type="evidence" value="ECO:0007669"/>
    <property type="project" value="UniProtKB-ARBA"/>
</dbReference>
<dbReference type="EMBL" id="PVMZ01000048">
    <property type="protein sequence ID" value="PRX04386.1"/>
    <property type="molecule type" value="Genomic_DNA"/>
</dbReference>
<feature type="domain" description="Condensation" evidence="2">
    <location>
        <begin position="14"/>
        <end position="410"/>
    </location>
</feature>
<dbReference type="InterPro" id="IPR001242">
    <property type="entry name" value="Condensation_dom"/>
</dbReference>
<dbReference type="Gene3D" id="3.30.559.10">
    <property type="entry name" value="Chloramphenicol acetyltransferase-like domain"/>
    <property type="match status" value="1"/>
</dbReference>
<proteinExistence type="predicted"/>
<feature type="domain" description="AMP-dependent synthetase/ligase" evidence="1">
    <location>
        <begin position="538"/>
        <end position="606"/>
    </location>
</feature>
<dbReference type="Gene3D" id="3.30.559.30">
    <property type="entry name" value="Nonribosomal peptide synthetase, condensation domain"/>
    <property type="match status" value="1"/>
</dbReference>
<dbReference type="SUPFAM" id="SSF56801">
    <property type="entry name" value="Acetyl-CoA synthetase-like"/>
    <property type="match status" value="1"/>
</dbReference>
<reference evidence="3 4" key="1">
    <citation type="submission" date="2018-03" db="EMBL/GenBank/DDBJ databases">
        <title>Genomic Encyclopedia of Archaeal and Bacterial Type Strains, Phase II (KMG-II): from individual species to whole genera.</title>
        <authorList>
            <person name="Goeker M."/>
        </authorList>
    </citation>
    <scope>NUCLEOTIDE SEQUENCE [LARGE SCALE GENOMIC DNA]</scope>
    <source>
        <strain evidence="3 4">DSM 43146</strain>
    </source>
</reference>
<feature type="non-terminal residue" evidence="3">
    <location>
        <position position="608"/>
    </location>
</feature>
<evidence type="ECO:0000313" key="4">
    <source>
        <dbReference type="Proteomes" id="UP000239415"/>
    </source>
</evidence>
<dbReference type="RefSeq" id="WP_146169661.1">
    <property type="nucleotide sequence ID" value="NZ_PVMZ01000048.1"/>
</dbReference>
<dbReference type="Pfam" id="PF00501">
    <property type="entry name" value="AMP-binding"/>
    <property type="match status" value="2"/>
</dbReference>
<dbReference type="InterPro" id="IPR020845">
    <property type="entry name" value="AMP-binding_CS"/>
</dbReference>
<dbReference type="GO" id="GO:0031177">
    <property type="term" value="F:phosphopantetheine binding"/>
    <property type="evidence" value="ECO:0007669"/>
    <property type="project" value="TreeGrafter"/>
</dbReference>
<dbReference type="PROSITE" id="PS00455">
    <property type="entry name" value="AMP_BINDING"/>
    <property type="match status" value="1"/>
</dbReference>
<evidence type="ECO:0000259" key="2">
    <source>
        <dbReference type="Pfam" id="PF00668"/>
    </source>
</evidence>
<dbReference type="GO" id="GO:0044550">
    <property type="term" value="P:secondary metabolite biosynthetic process"/>
    <property type="evidence" value="ECO:0007669"/>
    <property type="project" value="TreeGrafter"/>
</dbReference>
<dbReference type="GO" id="GO:0003824">
    <property type="term" value="F:catalytic activity"/>
    <property type="evidence" value="ECO:0007669"/>
    <property type="project" value="InterPro"/>
</dbReference>
<dbReference type="GO" id="GO:0043041">
    <property type="term" value="P:amino acid activation for nonribosomal peptide biosynthetic process"/>
    <property type="evidence" value="ECO:0007669"/>
    <property type="project" value="TreeGrafter"/>
</dbReference>
<feature type="domain" description="AMP-dependent synthetase/ligase" evidence="1">
    <location>
        <begin position="436"/>
        <end position="526"/>
    </location>
</feature>
<accession>A0A2T0J9S0</accession>
<dbReference type="OrthoDB" id="3671989at2"/>
<dbReference type="GO" id="GO:0005737">
    <property type="term" value="C:cytoplasm"/>
    <property type="evidence" value="ECO:0007669"/>
    <property type="project" value="TreeGrafter"/>
</dbReference>
<comment type="caution">
    <text evidence="3">The sequence shown here is derived from an EMBL/GenBank/DDBJ whole genome shotgun (WGS) entry which is preliminary data.</text>
</comment>
<dbReference type="AlphaFoldDB" id="A0A2T0J9S0"/>
<organism evidence="3 4">
    <name type="scientific">Actinoplanes italicus</name>
    <dbReference type="NCBI Taxonomy" id="113567"/>
    <lineage>
        <taxon>Bacteria</taxon>
        <taxon>Bacillati</taxon>
        <taxon>Actinomycetota</taxon>
        <taxon>Actinomycetes</taxon>
        <taxon>Micromonosporales</taxon>
        <taxon>Micromonosporaceae</taxon>
        <taxon>Actinoplanes</taxon>
    </lineage>
</organism>
<protein>
    <submittedName>
        <fullName evidence="3">AMP-binding enzyme</fullName>
    </submittedName>
</protein>
<dbReference type="InterPro" id="IPR000873">
    <property type="entry name" value="AMP-dep_synth/lig_dom"/>
</dbReference>
<dbReference type="PANTHER" id="PTHR45527">
    <property type="entry name" value="NONRIBOSOMAL PEPTIDE SYNTHETASE"/>
    <property type="match status" value="1"/>
</dbReference>
<dbReference type="Pfam" id="PF00668">
    <property type="entry name" value="Condensation"/>
    <property type="match status" value="1"/>
</dbReference>
<dbReference type="Gene3D" id="3.40.50.980">
    <property type="match status" value="2"/>
</dbReference>
<evidence type="ECO:0000259" key="1">
    <source>
        <dbReference type="Pfam" id="PF00501"/>
    </source>
</evidence>
<dbReference type="InterPro" id="IPR023213">
    <property type="entry name" value="CAT-like_dom_sf"/>
</dbReference>